<accession>A0ABU0RMW1</accession>
<feature type="compositionally biased region" description="Low complexity" evidence="1">
    <location>
        <begin position="95"/>
        <end position="107"/>
    </location>
</feature>
<name>A0ABU0RMW1_9ACTN</name>
<comment type="caution">
    <text evidence="2">The sequence shown here is derived from an EMBL/GenBank/DDBJ whole genome shotgun (WGS) entry which is preliminary data.</text>
</comment>
<reference evidence="2 3" key="1">
    <citation type="submission" date="2023-07" db="EMBL/GenBank/DDBJ databases">
        <title>Comparative genomics of wheat-associated soil bacteria to identify genetic determinants of phenazine resistance.</title>
        <authorList>
            <person name="Mouncey N."/>
        </authorList>
    </citation>
    <scope>NUCLEOTIDE SEQUENCE [LARGE SCALE GENOMIC DNA]</scope>
    <source>
        <strain evidence="2 3">W2I16</strain>
    </source>
</reference>
<organism evidence="2 3">
    <name type="scientific">Streptomyces turgidiscabies</name>
    <dbReference type="NCBI Taxonomy" id="85558"/>
    <lineage>
        <taxon>Bacteria</taxon>
        <taxon>Bacillati</taxon>
        <taxon>Actinomycetota</taxon>
        <taxon>Actinomycetes</taxon>
        <taxon>Kitasatosporales</taxon>
        <taxon>Streptomycetaceae</taxon>
        <taxon>Streptomyces</taxon>
    </lineage>
</organism>
<evidence type="ECO:0000313" key="3">
    <source>
        <dbReference type="Proteomes" id="UP001223072"/>
    </source>
</evidence>
<proteinExistence type="predicted"/>
<gene>
    <name evidence="2" type="ORF">QFZ49_003262</name>
</gene>
<evidence type="ECO:0000256" key="1">
    <source>
        <dbReference type="SAM" id="MobiDB-lite"/>
    </source>
</evidence>
<keyword evidence="3" id="KW-1185">Reference proteome</keyword>
<protein>
    <submittedName>
        <fullName evidence="2">Uncharacterized protein</fullName>
    </submittedName>
</protein>
<dbReference type="EMBL" id="JAUSZS010000004">
    <property type="protein sequence ID" value="MDQ0933322.1"/>
    <property type="molecule type" value="Genomic_DNA"/>
</dbReference>
<sequence length="115" mass="11409">MSGAVSSARSGSTVTSDVVTSRAMSATFAPASGASWAGVPVPEAGTASAGTPVAEESHILGACPPKTRSPEASTAWRPPVGPVPRSRPCDRTGNRSSASLGSRAASGVFTSSTYE</sequence>
<evidence type="ECO:0000313" key="2">
    <source>
        <dbReference type="EMBL" id="MDQ0933322.1"/>
    </source>
</evidence>
<feature type="region of interest" description="Disordered" evidence="1">
    <location>
        <begin position="30"/>
        <end position="115"/>
    </location>
</feature>
<dbReference type="Proteomes" id="UP001223072">
    <property type="component" value="Unassembled WGS sequence"/>
</dbReference>